<reference evidence="1 2" key="1">
    <citation type="submission" date="2018-02" db="EMBL/GenBank/DDBJ databases">
        <title>Solimicrobium silvestre gen. nov., sp. nov., isolated from alpine forest soil.</title>
        <authorList>
            <person name="Margesin R."/>
            <person name="Albuquerque L."/>
            <person name="Zhang D.-C."/>
            <person name="Froufe H.J.C."/>
            <person name="Severino R."/>
            <person name="Roxo I."/>
            <person name="Egas C."/>
            <person name="Da Costa M.S."/>
        </authorList>
    </citation>
    <scope>NUCLEOTIDE SEQUENCE [LARGE SCALE GENOMIC DNA]</scope>
    <source>
        <strain evidence="1 2">S20-91</strain>
    </source>
</reference>
<dbReference type="RefSeq" id="WP_105532438.1">
    <property type="nucleotide sequence ID" value="NZ_PUGF01000012.1"/>
</dbReference>
<accession>A0A2S9GY27</accession>
<dbReference type="EMBL" id="PUGF01000012">
    <property type="protein sequence ID" value="PRC92622.1"/>
    <property type="molecule type" value="Genomic_DNA"/>
</dbReference>
<dbReference type="OrthoDB" id="8968828at2"/>
<sequence length="84" mass="9612">MSKLTNVPTTWHMCLNVRGFLNSAKKREYKMFEHDDGTNMTYDEARNALFDELAQGHEVIPMGKCDNFDYKTGCKGHPNVEVIA</sequence>
<gene>
    <name evidence="1" type="ORF">S2091_2677</name>
</gene>
<proteinExistence type="predicted"/>
<evidence type="ECO:0000313" key="1">
    <source>
        <dbReference type="EMBL" id="PRC92622.1"/>
    </source>
</evidence>
<evidence type="ECO:0000313" key="2">
    <source>
        <dbReference type="Proteomes" id="UP000237839"/>
    </source>
</evidence>
<dbReference type="Proteomes" id="UP000237839">
    <property type="component" value="Unassembled WGS sequence"/>
</dbReference>
<name>A0A2S9GY27_9BURK</name>
<organism evidence="1 2">
    <name type="scientific">Solimicrobium silvestre</name>
    <dbReference type="NCBI Taxonomy" id="2099400"/>
    <lineage>
        <taxon>Bacteria</taxon>
        <taxon>Pseudomonadati</taxon>
        <taxon>Pseudomonadota</taxon>
        <taxon>Betaproteobacteria</taxon>
        <taxon>Burkholderiales</taxon>
        <taxon>Oxalobacteraceae</taxon>
        <taxon>Solimicrobium</taxon>
    </lineage>
</organism>
<dbReference type="AlphaFoldDB" id="A0A2S9GY27"/>
<protein>
    <submittedName>
        <fullName evidence="1">Uncharacterized protein</fullName>
    </submittedName>
</protein>
<keyword evidence="2" id="KW-1185">Reference proteome</keyword>
<comment type="caution">
    <text evidence="1">The sequence shown here is derived from an EMBL/GenBank/DDBJ whole genome shotgun (WGS) entry which is preliminary data.</text>
</comment>